<reference evidence="2" key="1">
    <citation type="journal article" date="2008" name="ISME J.">
        <title>Genomic patterns of recombination, clonal divergence and environment in marine microbial populations.</title>
        <authorList>
            <person name="Konstantinidis K.T."/>
            <person name="Delong E.F."/>
        </authorList>
    </citation>
    <scope>NUCLEOTIDE SEQUENCE</scope>
</reference>
<name>B3T0F8_9ZZZZ</name>
<organism evidence="2">
    <name type="scientific">uncultured marine microorganism HF4000_005H07</name>
    <dbReference type="NCBI Taxonomy" id="455506"/>
    <lineage>
        <taxon>unclassified sequences</taxon>
        <taxon>environmental samples</taxon>
    </lineage>
</organism>
<evidence type="ECO:0000256" key="1">
    <source>
        <dbReference type="SAM" id="MobiDB-lite"/>
    </source>
</evidence>
<accession>B3T0F8</accession>
<feature type="region of interest" description="Disordered" evidence="1">
    <location>
        <begin position="92"/>
        <end position="123"/>
    </location>
</feature>
<gene>
    <name evidence="2" type="ORF">ALOHA_HF4000005H07ctg2g11</name>
</gene>
<evidence type="ECO:0000313" key="2">
    <source>
        <dbReference type="EMBL" id="ABZ06067.1"/>
    </source>
</evidence>
<feature type="region of interest" description="Disordered" evidence="1">
    <location>
        <begin position="1"/>
        <end position="29"/>
    </location>
</feature>
<dbReference type="EMBL" id="EU016565">
    <property type="protein sequence ID" value="ABZ06067.1"/>
    <property type="molecule type" value="Genomic_DNA"/>
</dbReference>
<protein>
    <submittedName>
        <fullName evidence="2">Uncharacterized protein</fullName>
    </submittedName>
</protein>
<proteinExistence type="predicted"/>
<sequence>MAGTPGRMRFSPAPGWSDRKWKERTGGSGPAALRCGLDARHLPGNWSSTDNALESLAFFAKDVVLAVDDFCCGGRQYDVQAMHRKADRLFRAQGNTSGRQRLSRDSTLRPARPPRGMVLSTGEDVPMGQSLQARVLISEVPKDGSNAVDWDQLTACQKDAASGLYAQAMSGYIRWLASQYDEIQTGLPAKTSALRDLAYESGQHRRTPDIVANLAVGLDYFLEFAASVEAIDDTERQALWERCWLALGRAAEAQGEHQQSQEPTQRFLELVTAAVSSGRCHVASLQGSAPSSSPEAWGWRRNDGLSSSAWNSQGHRIGWVDGDDLYLESQTAFAEAQLLTGSSGDSIAITLPTLRKRLYERGLLRSTERRGGKGRLEVRRAIQGKRRSVLHLNAQALYPQEVAQEVEDLFEDQDRLPWDEFAEKEGIIADDVS</sequence>
<dbReference type="AlphaFoldDB" id="B3T0F8"/>